<proteinExistence type="inferred from homology"/>
<keyword evidence="4 7" id="KW-0520">NAD</keyword>
<evidence type="ECO:0000256" key="8">
    <source>
        <dbReference type="PIRSR" id="PIRSR000183-1"/>
    </source>
</evidence>
<feature type="binding site" evidence="10">
    <location>
        <position position="219"/>
    </location>
    <ligand>
        <name>NAD(+)</name>
        <dbReference type="ChEBI" id="CHEBI:57540"/>
    </ligand>
</feature>
<evidence type="ECO:0000256" key="4">
    <source>
        <dbReference type="ARBA" id="ARBA00023027"/>
    </source>
</evidence>
<evidence type="ECO:0000256" key="2">
    <source>
        <dbReference type="ARBA" id="ARBA00005689"/>
    </source>
</evidence>
<comment type="pathway">
    <text evidence="1">Amino-acid degradation; L-alanine degradation via dehydrogenase pathway; NH(3) and pyruvate from L-alanine: step 1/1.</text>
</comment>
<gene>
    <name evidence="13" type="ORF">BN85312600</name>
</gene>
<feature type="active site" description="Proton donor/acceptor" evidence="8">
    <location>
        <position position="269"/>
    </location>
</feature>
<dbReference type="SUPFAM" id="SSF51735">
    <property type="entry name" value="NAD(P)-binding Rossmann-fold domains"/>
    <property type="match status" value="1"/>
</dbReference>
<feature type="binding site" evidence="10">
    <location>
        <position position="133"/>
    </location>
    <ligand>
        <name>NAD(+)</name>
        <dbReference type="ChEBI" id="CHEBI:57540"/>
    </ligand>
</feature>
<dbReference type="PIRSF" id="PIRSF000183">
    <property type="entry name" value="Alanine_dh"/>
    <property type="match status" value="1"/>
</dbReference>
<keyword evidence="3 7" id="KW-0560">Oxidoreductase</keyword>
<evidence type="ECO:0000256" key="3">
    <source>
        <dbReference type="ARBA" id="ARBA00023002"/>
    </source>
</evidence>
<dbReference type="InterPro" id="IPR007886">
    <property type="entry name" value="AlaDH/PNT_N"/>
</dbReference>
<dbReference type="AlphaFoldDB" id="U4KPK3"/>
<evidence type="ECO:0000256" key="10">
    <source>
        <dbReference type="PIRSR" id="PIRSR000183-3"/>
    </source>
</evidence>
<dbReference type="EC" id="1.4.1.1" evidence="7"/>
<comment type="function">
    <text evidence="6">May play a role in cell wall synthesis as L-alanine is an important constituent of the peptidoglycan layer.</text>
</comment>
<dbReference type="EMBL" id="FO681348">
    <property type="protein sequence ID" value="CCV66281.1"/>
    <property type="molecule type" value="Genomic_DNA"/>
</dbReference>
<dbReference type="RefSeq" id="WP_030005141.1">
    <property type="nucleotide sequence ID" value="NC_022549.1"/>
</dbReference>
<feature type="active site" description="Proton donor/acceptor" evidence="8">
    <location>
        <position position="96"/>
    </location>
</feature>
<dbReference type="FunFam" id="3.40.50.720:FF:000433">
    <property type="entry name" value="Alanine dehydrogenase 1"/>
    <property type="match status" value="1"/>
</dbReference>
<dbReference type="Pfam" id="PF05222">
    <property type="entry name" value="AlaDh_PNT_N"/>
    <property type="match status" value="1"/>
</dbReference>
<dbReference type="OrthoDB" id="9804592at2"/>
<dbReference type="Gene3D" id="3.40.50.720">
    <property type="entry name" value="NAD(P)-binding Rossmann-like Domain"/>
    <property type="match status" value="2"/>
</dbReference>
<dbReference type="InterPro" id="IPR007698">
    <property type="entry name" value="AlaDH/PNT_NAD(H)-bd"/>
</dbReference>
<dbReference type="GO" id="GO:0042853">
    <property type="term" value="P:L-alanine catabolic process"/>
    <property type="evidence" value="ECO:0007669"/>
    <property type="project" value="InterPro"/>
</dbReference>
<comment type="similarity">
    <text evidence="2 7">Belongs to the AlaDH/PNT family.</text>
</comment>
<sequence>MIIGCVKEIKPFEYRVGLTPGAVNAYTNEGHVVLMEKGAGIGSGFSDEDYVFYGAKIVDDAKEIWATSDMIVKVKEPLASEYQYFRKDLILYTYLHLAYNKPLYEALRDRGVTSIAYETIEENGVLVCLEPMSKVAGRLALIEAAKYLEAPFGGPGLLISGLPGTPRANIVILGAGVVGRNALMMAVGMGANITILDINTKRLSDLEDLYQNKINTLYSNEKNIMDALKSADVVIGAVLIAGDKPPLLITDEILANMKKGAIIIDVSIDQGGISNHAKVTYHDNPIYDVDGISFYGVANMPGSVPRTSSQALSNATLRYGLMIAKDPTKALAHEPIKKGLQTMNHQGVYQTLIKLFES</sequence>
<organism evidence="13 14">
    <name type="scientific">Acholeplasma brassicae</name>
    <dbReference type="NCBI Taxonomy" id="61635"/>
    <lineage>
        <taxon>Bacteria</taxon>
        <taxon>Bacillati</taxon>
        <taxon>Mycoplasmatota</taxon>
        <taxon>Mollicutes</taxon>
        <taxon>Acholeplasmatales</taxon>
        <taxon>Acholeplasmataceae</taxon>
        <taxon>Acholeplasma</taxon>
    </lineage>
</organism>
<dbReference type="InterPro" id="IPR036291">
    <property type="entry name" value="NAD(P)-bd_dom_sf"/>
</dbReference>
<accession>U4KPK3</accession>
<dbReference type="Proteomes" id="UP000032737">
    <property type="component" value="Chromosome"/>
</dbReference>
<dbReference type="SMART" id="SM01002">
    <property type="entry name" value="AlaDh_PNT_C"/>
    <property type="match status" value="1"/>
</dbReference>
<feature type="binding site" evidence="10">
    <location>
        <position position="197"/>
    </location>
    <ligand>
        <name>NAD(+)</name>
        <dbReference type="ChEBI" id="CHEBI:57540"/>
    </ligand>
</feature>
<reference evidence="13 14" key="1">
    <citation type="journal article" date="2013" name="J. Mol. Microbiol. Biotechnol.">
        <title>Analysis of the Complete Genomes of Acholeplasma brassicae , A. palmae and A. laidlawii and Their Comparison to the Obligate Parasites from ' Candidatus Phytoplasma'.</title>
        <authorList>
            <person name="Kube M."/>
            <person name="Siewert C."/>
            <person name="Migdoll A.M."/>
            <person name="Duduk B."/>
            <person name="Holz S."/>
            <person name="Rabus R."/>
            <person name="Seemuller E."/>
            <person name="Mitrovic J."/>
            <person name="Muller I."/>
            <person name="Buttner C."/>
            <person name="Reinhardt R."/>
        </authorList>
    </citation>
    <scope>NUCLEOTIDE SEQUENCE [LARGE SCALE GENOMIC DNA]</scope>
    <source>
        <strain evidence="14">0502</strain>
    </source>
</reference>
<feature type="binding site" evidence="10">
    <location>
        <position position="202"/>
    </location>
    <ligand>
        <name>NAD(+)</name>
        <dbReference type="ChEBI" id="CHEBI:57540"/>
    </ligand>
</feature>
<dbReference type="KEGG" id="abra:BN85312600"/>
<dbReference type="PANTHER" id="PTHR42795:SF1">
    <property type="entry name" value="ALANINE DEHYDROGENASE"/>
    <property type="match status" value="1"/>
</dbReference>
<keyword evidence="14" id="KW-1185">Reference proteome</keyword>
<evidence type="ECO:0000256" key="1">
    <source>
        <dbReference type="ARBA" id="ARBA00005206"/>
    </source>
</evidence>
<evidence type="ECO:0000313" key="14">
    <source>
        <dbReference type="Proteomes" id="UP000032737"/>
    </source>
</evidence>
<dbReference type="CDD" id="cd05305">
    <property type="entry name" value="L-AlaDH"/>
    <property type="match status" value="1"/>
</dbReference>
<dbReference type="PANTHER" id="PTHR42795">
    <property type="entry name" value="ALANINE DEHYDROGENASE"/>
    <property type="match status" value="1"/>
</dbReference>
<comment type="catalytic activity">
    <reaction evidence="5 7">
        <text>L-alanine + NAD(+) + H2O = pyruvate + NH4(+) + NADH + H(+)</text>
        <dbReference type="Rhea" id="RHEA:18405"/>
        <dbReference type="ChEBI" id="CHEBI:15361"/>
        <dbReference type="ChEBI" id="CHEBI:15377"/>
        <dbReference type="ChEBI" id="CHEBI:15378"/>
        <dbReference type="ChEBI" id="CHEBI:28938"/>
        <dbReference type="ChEBI" id="CHEBI:57540"/>
        <dbReference type="ChEBI" id="CHEBI:57945"/>
        <dbReference type="ChEBI" id="CHEBI:57972"/>
        <dbReference type="EC" id="1.4.1.1"/>
    </reaction>
</comment>
<dbReference type="GO" id="GO:0005886">
    <property type="term" value="C:plasma membrane"/>
    <property type="evidence" value="ECO:0007669"/>
    <property type="project" value="TreeGrafter"/>
</dbReference>
<dbReference type="NCBIfam" id="TIGR00518">
    <property type="entry name" value="alaDH"/>
    <property type="match status" value="1"/>
</dbReference>
<feature type="domain" description="Alanine dehydrogenase/pyridine nucleotide transhydrogenase N-terminal" evidence="12">
    <location>
        <begin position="4"/>
        <end position="136"/>
    </location>
</feature>
<feature type="binding site" evidence="9">
    <location>
        <position position="75"/>
    </location>
    <ligand>
        <name>substrate</name>
    </ligand>
</feature>
<evidence type="ECO:0000259" key="11">
    <source>
        <dbReference type="SMART" id="SM01002"/>
    </source>
</evidence>
<feature type="domain" description="Alanine dehydrogenase/pyridine nucleotide transhydrogenase NAD(H)-binding" evidence="11">
    <location>
        <begin position="148"/>
        <end position="296"/>
    </location>
</feature>
<dbReference type="HOGENOM" id="CLU_003376_3_0_14"/>
<evidence type="ECO:0000259" key="12">
    <source>
        <dbReference type="SMART" id="SM01003"/>
    </source>
</evidence>
<feature type="binding site" evidence="9">
    <location>
        <position position="15"/>
    </location>
    <ligand>
        <name>substrate</name>
    </ligand>
</feature>
<feature type="binding site" evidence="10">
    <location>
        <begin position="238"/>
        <end position="239"/>
    </location>
    <ligand>
        <name>NAD(+)</name>
        <dbReference type="ChEBI" id="CHEBI:57540"/>
    </ligand>
</feature>
<feature type="binding site" evidence="10">
    <location>
        <begin position="266"/>
        <end position="269"/>
    </location>
    <ligand>
        <name>NAD(+)</name>
        <dbReference type="ChEBI" id="CHEBI:57540"/>
    </ligand>
</feature>
<protein>
    <recommendedName>
        <fullName evidence="7">Alanine dehydrogenase</fullName>
        <ecNumber evidence="7">1.4.1.1</ecNumber>
    </recommendedName>
</protein>
<dbReference type="GO" id="GO:0000286">
    <property type="term" value="F:alanine dehydrogenase activity"/>
    <property type="evidence" value="ECO:0007669"/>
    <property type="project" value="UniProtKB-UniRule"/>
</dbReference>
<evidence type="ECO:0000256" key="5">
    <source>
        <dbReference type="ARBA" id="ARBA00049277"/>
    </source>
</evidence>
<dbReference type="GO" id="GO:0000166">
    <property type="term" value="F:nucleotide binding"/>
    <property type="evidence" value="ECO:0007669"/>
    <property type="project" value="UniProtKB-KW"/>
</dbReference>
<evidence type="ECO:0000313" key="13">
    <source>
        <dbReference type="EMBL" id="CCV66281.1"/>
    </source>
</evidence>
<keyword evidence="10" id="KW-0547">Nucleotide-binding</keyword>
<dbReference type="SMART" id="SM01003">
    <property type="entry name" value="AlaDh_PNT_N"/>
    <property type="match status" value="1"/>
</dbReference>
<dbReference type="SUPFAM" id="SSF52283">
    <property type="entry name" value="Formate/glycerate dehydrogenase catalytic domain-like"/>
    <property type="match status" value="1"/>
</dbReference>
<evidence type="ECO:0000256" key="7">
    <source>
        <dbReference type="PIRNR" id="PIRNR000183"/>
    </source>
</evidence>
<dbReference type="InterPro" id="IPR008141">
    <property type="entry name" value="Ala_DH"/>
</dbReference>
<name>U4KPK3_9MOLU</name>
<feature type="binding site" evidence="10">
    <location>
        <begin position="297"/>
        <end position="300"/>
    </location>
    <ligand>
        <name>NAD(+)</name>
        <dbReference type="ChEBI" id="CHEBI:57540"/>
    </ligand>
</feature>
<evidence type="ECO:0000256" key="9">
    <source>
        <dbReference type="PIRSR" id="PIRSR000183-2"/>
    </source>
</evidence>
<evidence type="ECO:0000256" key="6">
    <source>
        <dbReference type="ARBA" id="ARBA00056662"/>
    </source>
</evidence>
<dbReference type="Pfam" id="PF01262">
    <property type="entry name" value="AlaDh_PNT_C"/>
    <property type="match status" value="1"/>
</dbReference>